<dbReference type="Gene3D" id="3.40.50.150">
    <property type="entry name" value="Vaccinia Virus protein VP39"/>
    <property type="match status" value="1"/>
</dbReference>
<proteinExistence type="predicted"/>
<protein>
    <submittedName>
        <fullName evidence="4">16S rRNA (Guanine(966)-N(2))-methyltransferase RsmD</fullName>
    </submittedName>
</protein>
<reference evidence="4 5" key="1">
    <citation type="submission" date="2017-06" db="EMBL/GenBank/DDBJ databases">
        <title>the draft geome sequence of Illustriluteabacillus marina B3227.</title>
        <authorList>
            <person name="He R.-H."/>
            <person name="Du Z.-J."/>
        </authorList>
    </citation>
    <scope>NUCLEOTIDE SEQUENCE [LARGE SCALE GENOMIC DNA]</scope>
    <source>
        <strain evidence="4 5">B3227</strain>
    </source>
</reference>
<dbReference type="Proteomes" id="UP000243524">
    <property type="component" value="Unassembled WGS sequence"/>
</dbReference>
<dbReference type="NCBIfam" id="TIGR00095">
    <property type="entry name" value="16S rRNA (guanine(966)-N(2))-methyltransferase RsmD"/>
    <property type="match status" value="1"/>
</dbReference>
<sequence>MRVISGKFKSHSLKSVPHSNTRPTTDKVKEALFHFLGPYFDGGKALDLFAGSGNLGIEGLSRGMDHVTFVDKDSKAIKTIHENIKLLGIAEKCEVFRNDAFRALKAASNREKTFDYVFLDPPYGKISYSKLLHVLNDEKLLNNGAIVICEHAYDDKLNDLPQEFQEIKQDAYSKSISITILQYDLGGN</sequence>
<name>A0A2I0QW06_9BACI</name>
<dbReference type="GO" id="GO:0031167">
    <property type="term" value="P:rRNA methylation"/>
    <property type="evidence" value="ECO:0007669"/>
    <property type="project" value="InterPro"/>
</dbReference>
<dbReference type="OrthoDB" id="9803017at2"/>
<dbReference type="CDD" id="cd02440">
    <property type="entry name" value="AdoMet_MTases"/>
    <property type="match status" value="1"/>
</dbReference>
<accession>A0A2I0QW06</accession>
<dbReference type="PANTHER" id="PTHR43542:SF1">
    <property type="entry name" value="METHYLTRANSFERASE"/>
    <property type="match status" value="1"/>
</dbReference>
<dbReference type="GO" id="GO:0003676">
    <property type="term" value="F:nucleic acid binding"/>
    <property type="evidence" value="ECO:0007669"/>
    <property type="project" value="InterPro"/>
</dbReference>
<organism evidence="4 5">
    <name type="scientific">Halalkalibacillus sediminis</name>
    <dbReference type="NCBI Taxonomy" id="2018042"/>
    <lineage>
        <taxon>Bacteria</taxon>
        <taxon>Bacillati</taxon>
        <taxon>Bacillota</taxon>
        <taxon>Bacilli</taxon>
        <taxon>Bacillales</taxon>
        <taxon>Bacillaceae</taxon>
        <taxon>Halalkalibacillus</taxon>
    </lineage>
</organism>
<dbReference type="RefSeq" id="WP_101330260.1">
    <property type="nucleotide sequence ID" value="NZ_PJNH01000001.1"/>
</dbReference>
<dbReference type="InterPro" id="IPR002052">
    <property type="entry name" value="DNA_methylase_N6_adenine_CS"/>
</dbReference>
<gene>
    <name evidence="4" type="primary">rsmD</name>
    <name evidence="4" type="ORF">CEY16_01810</name>
</gene>
<dbReference type="Pfam" id="PF03602">
    <property type="entry name" value="Cons_hypoth95"/>
    <property type="match status" value="1"/>
</dbReference>
<dbReference type="PROSITE" id="PS00092">
    <property type="entry name" value="N6_MTASE"/>
    <property type="match status" value="1"/>
</dbReference>
<dbReference type="PIRSF" id="PIRSF004553">
    <property type="entry name" value="CHP00095"/>
    <property type="match status" value="1"/>
</dbReference>
<dbReference type="GO" id="GO:0008168">
    <property type="term" value="F:methyltransferase activity"/>
    <property type="evidence" value="ECO:0007669"/>
    <property type="project" value="UniProtKB-KW"/>
</dbReference>
<dbReference type="InterPro" id="IPR004398">
    <property type="entry name" value="RNA_MeTrfase_RsmD"/>
</dbReference>
<dbReference type="PANTHER" id="PTHR43542">
    <property type="entry name" value="METHYLTRANSFERASE"/>
    <property type="match status" value="1"/>
</dbReference>
<evidence type="ECO:0000313" key="5">
    <source>
        <dbReference type="Proteomes" id="UP000243524"/>
    </source>
</evidence>
<comment type="caution">
    <text evidence="4">The sequence shown here is derived from an EMBL/GenBank/DDBJ whole genome shotgun (WGS) entry which is preliminary data.</text>
</comment>
<keyword evidence="1 4" id="KW-0489">Methyltransferase</keyword>
<keyword evidence="2 4" id="KW-0808">Transferase</keyword>
<evidence type="ECO:0000256" key="3">
    <source>
        <dbReference type="SAM" id="MobiDB-lite"/>
    </source>
</evidence>
<evidence type="ECO:0000313" key="4">
    <source>
        <dbReference type="EMBL" id="PKR78516.1"/>
    </source>
</evidence>
<keyword evidence="5" id="KW-1185">Reference proteome</keyword>
<evidence type="ECO:0000256" key="1">
    <source>
        <dbReference type="ARBA" id="ARBA00022603"/>
    </source>
</evidence>
<dbReference type="SUPFAM" id="SSF53335">
    <property type="entry name" value="S-adenosyl-L-methionine-dependent methyltransferases"/>
    <property type="match status" value="1"/>
</dbReference>
<evidence type="ECO:0000256" key="2">
    <source>
        <dbReference type="ARBA" id="ARBA00022679"/>
    </source>
</evidence>
<dbReference type="InterPro" id="IPR029063">
    <property type="entry name" value="SAM-dependent_MTases_sf"/>
</dbReference>
<feature type="region of interest" description="Disordered" evidence="3">
    <location>
        <begin position="1"/>
        <end position="23"/>
    </location>
</feature>
<dbReference type="AlphaFoldDB" id="A0A2I0QW06"/>
<dbReference type="EMBL" id="PJNH01000001">
    <property type="protein sequence ID" value="PKR78516.1"/>
    <property type="molecule type" value="Genomic_DNA"/>
</dbReference>